<accession>A0A5N4AFU3</accession>
<dbReference type="AlphaFoldDB" id="A0A5N4AFU3"/>
<evidence type="ECO:0000256" key="4">
    <source>
        <dbReference type="PIRSR" id="PIRSR000097-1"/>
    </source>
</evidence>
<dbReference type="FunFam" id="3.20.20.100:FF:000006">
    <property type="entry name" value="Aldo-keto reductase family 1 member A1"/>
    <property type="match status" value="1"/>
</dbReference>
<dbReference type="Gene3D" id="3.20.20.100">
    <property type="entry name" value="NADP-dependent oxidoreductase domain"/>
    <property type="match status" value="1"/>
</dbReference>
<dbReference type="PROSITE" id="PS00062">
    <property type="entry name" value="ALDOKETO_REDUCTASE_2"/>
    <property type="match status" value="1"/>
</dbReference>
<comment type="similarity">
    <text evidence="1">Belongs to the aldo/keto reductase family.</text>
</comment>
<proteinExistence type="inferred from homology"/>
<dbReference type="PRINTS" id="PR00069">
    <property type="entry name" value="ALDKETRDTASE"/>
</dbReference>
<dbReference type="InterPro" id="IPR023210">
    <property type="entry name" value="NADP_OxRdtase_dom"/>
</dbReference>
<dbReference type="EMBL" id="VVIM01000007">
    <property type="protein sequence ID" value="KAB0796197.1"/>
    <property type="molecule type" value="Genomic_DNA"/>
</dbReference>
<feature type="site" description="Lowers pKa of active site Tyr" evidence="6">
    <location>
        <position position="84"/>
    </location>
</feature>
<evidence type="ECO:0000259" key="7">
    <source>
        <dbReference type="Pfam" id="PF00248"/>
    </source>
</evidence>
<organism evidence="8 9">
    <name type="scientific">Photinus pyralis</name>
    <name type="common">Common eastern firefly</name>
    <name type="synonym">Lampyris pyralis</name>
    <dbReference type="NCBI Taxonomy" id="7054"/>
    <lineage>
        <taxon>Eukaryota</taxon>
        <taxon>Metazoa</taxon>
        <taxon>Ecdysozoa</taxon>
        <taxon>Arthropoda</taxon>
        <taxon>Hexapoda</taxon>
        <taxon>Insecta</taxon>
        <taxon>Pterygota</taxon>
        <taxon>Neoptera</taxon>
        <taxon>Endopterygota</taxon>
        <taxon>Coleoptera</taxon>
        <taxon>Polyphaga</taxon>
        <taxon>Elateriformia</taxon>
        <taxon>Elateroidea</taxon>
        <taxon>Lampyridae</taxon>
        <taxon>Lampyrinae</taxon>
        <taxon>Photinus</taxon>
    </lineage>
</organism>
<dbReference type="Proteomes" id="UP000327044">
    <property type="component" value="Unassembled WGS sequence"/>
</dbReference>
<feature type="active site" description="Proton donor" evidence="4">
    <location>
        <position position="55"/>
    </location>
</feature>
<dbReference type="InterPro" id="IPR036812">
    <property type="entry name" value="NAD(P)_OxRdtase_dom_sf"/>
</dbReference>
<dbReference type="InParanoid" id="A0A5N4AFU3"/>
<evidence type="ECO:0000313" key="9">
    <source>
        <dbReference type="Proteomes" id="UP000327044"/>
    </source>
</evidence>
<feature type="binding site" evidence="5">
    <location>
        <position position="117"/>
    </location>
    <ligand>
        <name>substrate</name>
    </ligand>
</feature>
<evidence type="ECO:0000256" key="3">
    <source>
        <dbReference type="ARBA" id="ARBA00023002"/>
    </source>
</evidence>
<dbReference type="SUPFAM" id="SSF51430">
    <property type="entry name" value="NAD(P)-linked oxidoreductase"/>
    <property type="match status" value="1"/>
</dbReference>
<evidence type="ECO:0000256" key="6">
    <source>
        <dbReference type="PIRSR" id="PIRSR000097-3"/>
    </source>
</evidence>
<dbReference type="PROSITE" id="PS00063">
    <property type="entry name" value="ALDOKETO_REDUCTASE_3"/>
    <property type="match status" value="1"/>
</dbReference>
<gene>
    <name evidence="8" type="ORF">PPYR_10258</name>
</gene>
<dbReference type="PANTHER" id="PTHR11732">
    <property type="entry name" value="ALDO/KETO REDUCTASE"/>
    <property type="match status" value="1"/>
</dbReference>
<dbReference type="InterPro" id="IPR018170">
    <property type="entry name" value="Aldo/ket_reductase_CS"/>
</dbReference>
<protein>
    <recommendedName>
        <fullName evidence="7">NADP-dependent oxidoreductase domain-containing protein</fullName>
    </recommendedName>
</protein>
<reference evidence="8 9" key="1">
    <citation type="journal article" date="2018" name="Elife">
        <title>Firefly genomes illuminate parallel origins of bioluminescence in beetles.</title>
        <authorList>
            <person name="Fallon T.R."/>
            <person name="Lower S.E."/>
            <person name="Chang C.H."/>
            <person name="Bessho-Uehara M."/>
            <person name="Martin G.J."/>
            <person name="Bewick A.J."/>
            <person name="Behringer M."/>
            <person name="Debat H.J."/>
            <person name="Wong I."/>
            <person name="Day J.C."/>
            <person name="Suvorov A."/>
            <person name="Silva C.J."/>
            <person name="Stanger-Hall K.F."/>
            <person name="Hall D.W."/>
            <person name="Schmitz R.J."/>
            <person name="Nelson D.R."/>
            <person name="Lewis S.M."/>
            <person name="Shigenobu S."/>
            <person name="Bybee S.M."/>
            <person name="Larracuente A.M."/>
            <person name="Oba Y."/>
            <person name="Weng J.K."/>
        </authorList>
    </citation>
    <scope>NUCLEOTIDE SEQUENCE [LARGE SCALE GENOMIC DNA]</scope>
    <source>
        <strain evidence="8">1611_PpyrPB1</strain>
        <tissue evidence="8">Whole body</tissue>
    </source>
</reference>
<dbReference type="InterPro" id="IPR020471">
    <property type="entry name" value="AKR"/>
</dbReference>
<comment type="caution">
    <text evidence="8">The sequence shown here is derived from an EMBL/GenBank/DDBJ whole genome shotgun (WGS) entry which is preliminary data.</text>
</comment>
<evidence type="ECO:0000256" key="1">
    <source>
        <dbReference type="ARBA" id="ARBA00007905"/>
    </source>
</evidence>
<feature type="domain" description="NADP-dependent oxidoreductase" evidence="7">
    <location>
        <begin position="33"/>
        <end position="295"/>
    </location>
</feature>
<dbReference type="GO" id="GO:0016491">
    <property type="term" value="F:oxidoreductase activity"/>
    <property type="evidence" value="ECO:0007669"/>
    <property type="project" value="UniProtKB-KW"/>
</dbReference>
<sequence>MNKILHKMHQITLNDGNQIPVVGLGTSQEHGDVVVQAIKDAIDVGYRHIDCAYAYNNEKSVGIGIKAKIDDGTVKRSDLFITSKLWNTFHRPGIVEHALRTSLKNLGLDYVDLYLIHWPMAFKEVDPFEEGAPKEIEFADYDYVPTWKAMEELKKKGLAKSIGLSNFNKHQIERVLEKAEITPATLQMESHPYLTINKVIEFCQSKGIHVVAYSPFGSPGRFANNPNFPRLLQDPRLNELAKKYSKSPAQIVLRWQIQRGVVVIPKTVHKNRMKENLDIFDFEISKDDMSVITAFNSNFRFVHFQSGSTHPLYPFNDEY</sequence>
<keyword evidence="9" id="KW-1185">Reference proteome</keyword>
<dbReference type="Pfam" id="PF00248">
    <property type="entry name" value="Aldo_ket_red"/>
    <property type="match status" value="1"/>
</dbReference>
<name>A0A5N4AFU3_PHOPY</name>
<evidence type="ECO:0000256" key="2">
    <source>
        <dbReference type="ARBA" id="ARBA00022857"/>
    </source>
</evidence>
<keyword evidence="3" id="KW-0560">Oxidoreductase</keyword>
<dbReference type="PROSITE" id="PS00798">
    <property type="entry name" value="ALDOKETO_REDUCTASE_1"/>
    <property type="match status" value="1"/>
</dbReference>
<dbReference type="PIRSF" id="PIRSF000097">
    <property type="entry name" value="AKR"/>
    <property type="match status" value="1"/>
</dbReference>
<evidence type="ECO:0000313" key="8">
    <source>
        <dbReference type="EMBL" id="KAB0796197.1"/>
    </source>
</evidence>
<keyword evidence="2" id="KW-0521">NADP</keyword>
<evidence type="ECO:0000256" key="5">
    <source>
        <dbReference type="PIRSR" id="PIRSR000097-2"/>
    </source>
</evidence>